<dbReference type="EMBL" id="JBGMEH010000006">
    <property type="protein sequence ID" value="MFO3716093.1"/>
    <property type="molecule type" value="Genomic_DNA"/>
</dbReference>
<name>A0ABW9MW87_9FIRM</name>
<reference evidence="2 3" key="1">
    <citation type="journal article" date="2025" name="Anaerobe">
        <title>Description of Anaerococcus kampingiae sp. nov., Anaerococcus groningensis sp. nov., Anaerococcus martiniensis sp. nov., and Anaerococcus cruorum sp. nov., isolated from human clinical specimens.</title>
        <authorList>
            <person name="Boiten K.E."/>
            <person name="Meijer J."/>
            <person name="van Wezel E.M."/>
            <person name="Veloo A.C.M."/>
        </authorList>
    </citation>
    <scope>NUCLEOTIDE SEQUENCE [LARGE SCALE GENOMIC DNA]</scope>
    <source>
        <strain evidence="2 3">ENR1039</strain>
    </source>
</reference>
<evidence type="ECO:0000313" key="3">
    <source>
        <dbReference type="Proteomes" id="UP001638015"/>
    </source>
</evidence>
<feature type="region of interest" description="Disordered" evidence="1">
    <location>
        <begin position="132"/>
        <end position="151"/>
    </location>
</feature>
<accession>A0ABW9MW87</accession>
<keyword evidence="3" id="KW-1185">Reference proteome</keyword>
<sequence length="210" mass="23579">MEKLNVQAKLNRIQTELKAPKGQRNAFGKYNYRSCEDILEALKPLLDKYEATINLSDNIMQIGDRYYVQVTAKLTDIKSGETVMSTAFAREDESKKGMDASQLTGATSSYARKYALNGLLAIDDTKDSDFLNNGANHQNNDYKGNSNTRKGKSTVTLDMAKDIEVTGGEYKGKTLWQVANEDIAVIEEWHRSAKGDREEALRLILDEIKK</sequence>
<gene>
    <name evidence="2" type="ORF">ACCQ40_04740</name>
</gene>
<dbReference type="RefSeq" id="WP_410032827.1">
    <property type="nucleotide sequence ID" value="NZ_JBGMEH010000006.1"/>
</dbReference>
<comment type="caution">
    <text evidence="2">The sequence shown here is derived from an EMBL/GenBank/DDBJ whole genome shotgun (WGS) entry which is preliminary data.</text>
</comment>
<dbReference type="Proteomes" id="UP001638015">
    <property type="component" value="Unassembled WGS sequence"/>
</dbReference>
<organism evidence="2 3">
    <name type="scientific">Anaerococcus cruorum</name>
    <dbReference type="NCBI Taxonomy" id="3115617"/>
    <lineage>
        <taxon>Bacteria</taxon>
        <taxon>Bacillati</taxon>
        <taxon>Bacillota</taxon>
        <taxon>Tissierellia</taxon>
        <taxon>Tissierellales</taxon>
        <taxon>Peptoniphilaceae</taxon>
        <taxon>Anaerococcus</taxon>
    </lineage>
</organism>
<evidence type="ECO:0000256" key="1">
    <source>
        <dbReference type="SAM" id="MobiDB-lite"/>
    </source>
</evidence>
<dbReference type="Pfam" id="PF04404">
    <property type="entry name" value="ERF"/>
    <property type="match status" value="1"/>
</dbReference>
<proteinExistence type="predicted"/>
<protein>
    <submittedName>
        <fullName evidence="2">ERF family protein</fullName>
    </submittedName>
</protein>
<evidence type="ECO:0000313" key="2">
    <source>
        <dbReference type="EMBL" id="MFO3716093.1"/>
    </source>
</evidence>
<dbReference type="InterPro" id="IPR007499">
    <property type="entry name" value="ERF_bacteria_virus"/>
</dbReference>